<dbReference type="PANTHER" id="PTHR43265">
    <property type="entry name" value="ESTERASE ESTD"/>
    <property type="match status" value="1"/>
</dbReference>
<name>A0A8H9G122_9SPHI</name>
<dbReference type="Gene3D" id="3.40.50.1820">
    <property type="entry name" value="alpha/beta hydrolase"/>
    <property type="match status" value="1"/>
</dbReference>
<proteinExistence type="predicted"/>
<dbReference type="InterPro" id="IPR002471">
    <property type="entry name" value="Pept_S9_AS"/>
</dbReference>
<evidence type="ECO:0000313" key="4">
    <source>
        <dbReference type="Proteomes" id="UP000614460"/>
    </source>
</evidence>
<dbReference type="PANTHER" id="PTHR43265:SF1">
    <property type="entry name" value="ESTERASE ESTD"/>
    <property type="match status" value="1"/>
</dbReference>
<evidence type="ECO:0000313" key="3">
    <source>
        <dbReference type="EMBL" id="GGE26132.1"/>
    </source>
</evidence>
<organism evidence="3 4">
    <name type="scientific">Sphingobacterium cellulitidis</name>
    <dbReference type="NCBI Taxonomy" id="1768011"/>
    <lineage>
        <taxon>Bacteria</taxon>
        <taxon>Pseudomonadati</taxon>
        <taxon>Bacteroidota</taxon>
        <taxon>Sphingobacteriia</taxon>
        <taxon>Sphingobacteriales</taxon>
        <taxon>Sphingobacteriaceae</taxon>
        <taxon>Sphingobacterium</taxon>
    </lineage>
</organism>
<accession>A0A8H9G122</accession>
<dbReference type="GO" id="GO:0004252">
    <property type="term" value="F:serine-type endopeptidase activity"/>
    <property type="evidence" value="ECO:0007669"/>
    <property type="project" value="InterPro"/>
</dbReference>
<dbReference type="InterPro" id="IPR029058">
    <property type="entry name" value="AB_hydrolase_fold"/>
</dbReference>
<evidence type="ECO:0000259" key="2">
    <source>
        <dbReference type="Pfam" id="PF12146"/>
    </source>
</evidence>
<comment type="caution">
    <text evidence="3">The sequence shown here is derived from an EMBL/GenBank/DDBJ whole genome shotgun (WGS) entry which is preliminary data.</text>
</comment>
<dbReference type="PROSITE" id="PS00708">
    <property type="entry name" value="PRO_ENDOPEP_SER"/>
    <property type="match status" value="1"/>
</dbReference>
<protein>
    <submittedName>
        <fullName evidence="3">Alpha/beta hydrolase</fullName>
    </submittedName>
</protein>
<keyword evidence="4" id="KW-1185">Reference proteome</keyword>
<sequence>MELPLIFEFKYNGGWEGSMQSPKQSTNRFPLSSITASGDSIYVELKNMGVKYHGKIGSDRNEIHGTFQQGAMKTNLVLQRLTADEASKEGTYKRSQRVNPPYSYDTVDVTFENSIDKVTLAGTITKPKEPGKYPAVVLVSGSGPQDRNETLMGHEPFKVLSDYLTKNNIIVLRYDDRGVGKSTGNYSKATTGDFGKDVLAALGFLRKQAQVDPNKVGIIGHSEGGLIASILAGQQTSGLNFIVTLAGPTIPMDSLMLLQNAAVMKSLGKTISPDELAMIKRNYEIMASDLPSDQAFDAIRNNLKSVNGSQNMEGADQIGALVTPWFRHFIKIDPVPFIQKIKIPVFAAFGGKDIQVPATENMESLNKNLPKNKKDQLKIYPSFNHLFQNAKTGAVGEYSEIEETINSELMKDLASWIKSL</sequence>
<dbReference type="InterPro" id="IPR053145">
    <property type="entry name" value="AB_hydrolase_Est10"/>
</dbReference>
<dbReference type="GO" id="GO:0052689">
    <property type="term" value="F:carboxylic ester hydrolase activity"/>
    <property type="evidence" value="ECO:0007669"/>
    <property type="project" value="TreeGrafter"/>
</dbReference>
<dbReference type="EMBL" id="BMKM01000006">
    <property type="protein sequence ID" value="GGE26132.1"/>
    <property type="molecule type" value="Genomic_DNA"/>
</dbReference>
<dbReference type="AlphaFoldDB" id="A0A8H9G122"/>
<dbReference type="GO" id="GO:0006508">
    <property type="term" value="P:proteolysis"/>
    <property type="evidence" value="ECO:0007669"/>
    <property type="project" value="InterPro"/>
</dbReference>
<gene>
    <name evidence="3" type="ORF">GCM10011516_24750</name>
</gene>
<dbReference type="Pfam" id="PF12146">
    <property type="entry name" value="Hydrolase_4"/>
    <property type="match status" value="1"/>
</dbReference>
<reference evidence="3" key="2">
    <citation type="submission" date="2020-09" db="EMBL/GenBank/DDBJ databases">
        <authorList>
            <person name="Sun Q."/>
            <person name="Zhou Y."/>
        </authorList>
    </citation>
    <scope>NUCLEOTIDE SEQUENCE</scope>
    <source>
        <strain evidence="3">CGMCC 1.15966</strain>
    </source>
</reference>
<keyword evidence="1 3" id="KW-0378">Hydrolase</keyword>
<dbReference type="SUPFAM" id="SSF53474">
    <property type="entry name" value="alpha/beta-Hydrolases"/>
    <property type="match status" value="1"/>
</dbReference>
<reference evidence="3" key="1">
    <citation type="journal article" date="2014" name="Int. J. Syst. Evol. Microbiol.">
        <title>Complete genome sequence of Corynebacterium casei LMG S-19264T (=DSM 44701T), isolated from a smear-ripened cheese.</title>
        <authorList>
            <consortium name="US DOE Joint Genome Institute (JGI-PGF)"/>
            <person name="Walter F."/>
            <person name="Albersmeier A."/>
            <person name="Kalinowski J."/>
            <person name="Ruckert C."/>
        </authorList>
    </citation>
    <scope>NUCLEOTIDE SEQUENCE</scope>
    <source>
        <strain evidence="3">CGMCC 1.15966</strain>
    </source>
</reference>
<dbReference type="InterPro" id="IPR022742">
    <property type="entry name" value="Hydrolase_4"/>
</dbReference>
<dbReference type="Proteomes" id="UP000614460">
    <property type="component" value="Unassembled WGS sequence"/>
</dbReference>
<evidence type="ECO:0000256" key="1">
    <source>
        <dbReference type="ARBA" id="ARBA00022801"/>
    </source>
</evidence>
<feature type="domain" description="Serine aminopeptidase S33" evidence="2">
    <location>
        <begin position="160"/>
        <end position="387"/>
    </location>
</feature>